<proteinExistence type="predicted"/>
<name>A0ABT8CNR2_9FLAO</name>
<evidence type="ECO:0000313" key="2">
    <source>
        <dbReference type="Proteomes" id="UP001242368"/>
    </source>
</evidence>
<sequence length="59" mass="6813">MYSFILIFLSSALTQRLIILSEIHGGHIQPPIVLKLLTYISVLLESYIVLLDYLFKKPH</sequence>
<protein>
    <submittedName>
        <fullName evidence="1">Uncharacterized protein</fullName>
    </submittedName>
</protein>
<reference evidence="2" key="1">
    <citation type="journal article" date="2019" name="Int. J. Syst. Evol. Microbiol.">
        <title>The Global Catalogue of Microorganisms (GCM) 10K type strain sequencing project: providing services to taxonomists for standard genome sequencing and annotation.</title>
        <authorList>
            <consortium name="The Broad Institute Genomics Platform"/>
            <consortium name="The Broad Institute Genome Sequencing Center for Infectious Disease"/>
            <person name="Wu L."/>
            <person name="Ma J."/>
        </authorList>
    </citation>
    <scope>NUCLEOTIDE SEQUENCE [LARGE SCALE GENOMIC DNA]</scope>
    <source>
        <strain evidence="2">CECT 7184</strain>
    </source>
</reference>
<dbReference type="Proteomes" id="UP001242368">
    <property type="component" value="Unassembled WGS sequence"/>
</dbReference>
<keyword evidence="2" id="KW-1185">Reference proteome</keyword>
<organism evidence="1 2">
    <name type="scientific">Paenimyroides ceti</name>
    <dbReference type="NCBI Taxonomy" id="395087"/>
    <lineage>
        <taxon>Bacteria</taxon>
        <taxon>Pseudomonadati</taxon>
        <taxon>Bacteroidota</taxon>
        <taxon>Flavobacteriia</taxon>
        <taxon>Flavobacteriales</taxon>
        <taxon>Flavobacteriaceae</taxon>
        <taxon>Paenimyroides</taxon>
    </lineage>
</organism>
<dbReference type="EMBL" id="JAUFQU010000001">
    <property type="protein sequence ID" value="MDN3706159.1"/>
    <property type="molecule type" value="Genomic_DNA"/>
</dbReference>
<accession>A0ABT8CNR2</accession>
<evidence type="ECO:0000313" key="1">
    <source>
        <dbReference type="EMBL" id="MDN3706159.1"/>
    </source>
</evidence>
<gene>
    <name evidence="1" type="ORF">QW060_03360</name>
</gene>
<comment type="caution">
    <text evidence="1">The sequence shown here is derived from an EMBL/GenBank/DDBJ whole genome shotgun (WGS) entry which is preliminary data.</text>
</comment>
<dbReference type="RefSeq" id="WP_290362290.1">
    <property type="nucleotide sequence ID" value="NZ_JAUFQU010000001.1"/>
</dbReference>